<comment type="caution">
    <text evidence="12">The sequence shown here is derived from an EMBL/GenBank/DDBJ whole genome shotgun (WGS) entry which is preliminary data.</text>
</comment>
<evidence type="ECO:0000256" key="4">
    <source>
        <dbReference type="ARBA" id="ARBA00022449"/>
    </source>
</evidence>
<keyword evidence="4" id="KW-0050">Antiport</keyword>
<dbReference type="InterPro" id="IPR018108">
    <property type="entry name" value="MCP_transmembrane"/>
</dbReference>
<dbReference type="PANTHER" id="PTHR45635:SF13">
    <property type="entry name" value="ADP_ATP TRANSLOCASE 3"/>
    <property type="match status" value="1"/>
</dbReference>
<dbReference type="InterPro" id="IPR002113">
    <property type="entry name" value="ADT_euk_type"/>
</dbReference>
<comment type="caution">
    <text evidence="10">Lacks conserved residue(s) required for the propagation of feature annotation.</text>
</comment>
<dbReference type="PRINTS" id="PR00926">
    <property type="entry name" value="MITOCARRIER"/>
</dbReference>
<keyword evidence="6" id="KW-0677">Repeat</keyword>
<sequence>MAAAFSKTAVSRIQRVKLLLQAAQRHCGPHRPHPKEQGVLSFWRATWPTSSLLPHTSPPIDLQESLQANLSGASTHRLFRRYFAEPTRQPTWGNQAPSAGSKAWETDCLAKVTKSNSVRGRYQGSSVYVQGIIIYPATYFCVYYTAKGILPDPENTHIVGSWMIAQTVAPVVGVVSYPFHPVQPRRMMQSRRKGADISTPAPPTVGGRSSETGEQGLLQESSGTRGGGGAFLLVLDDELKKVI</sequence>
<feature type="compositionally biased region" description="Polar residues" evidence="11">
    <location>
        <begin position="207"/>
        <end position="223"/>
    </location>
</feature>
<evidence type="ECO:0000256" key="2">
    <source>
        <dbReference type="ARBA" id="ARBA00006375"/>
    </source>
</evidence>
<accession>A0ABQ9VI81</accession>
<feature type="transmembrane region" description="Helical" evidence="10">
    <location>
        <begin position="127"/>
        <end position="146"/>
    </location>
</feature>
<evidence type="ECO:0000256" key="9">
    <source>
        <dbReference type="ARBA" id="ARBA00024169"/>
    </source>
</evidence>
<name>A0ABQ9VI81_SAGOE</name>
<dbReference type="EMBL" id="JASSZA010000006">
    <property type="protein sequence ID" value="KAK2108338.1"/>
    <property type="molecule type" value="Genomic_DNA"/>
</dbReference>
<keyword evidence="13" id="KW-1185">Reference proteome</keyword>
<dbReference type="Proteomes" id="UP001266305">
    <property type="component" value="Unassembled WGS sequence"/>
</dbReference>
<keyword evidence="3 10" id="KW-0813">Transport</keyword>
<evidence type="ECO:0000256" key="1">
    <source>
        <dbReference type="ARBA" id="ARBA00004141"/>
    </source>
</evidence>
<dbReference type="PANTHER" id="PTHR45635">
    <property type="entry name" value="ADP,ATP CARRIER PROTEIN 1-RELATED-RELATED"/>
    <property type="match status" value="1"/>
</dbReference>
<dbReference type="Gene3D" id="1.50.40.10">
    <property type="entry name" value="Mitochondrial carrier domain"/>
    <property type="match status" value="1"/>
</dbReference>
<comment type="catalytic activity">
    <reaction evidence="9">
        <text>H(+)(in) = H(+)(out)</text>
        <dbReference type="Rhea" id="RHEA:34979"/>
        <dbReference type="ChEBI" id="CHEBI:15378"/>
    </reaction>
</comment>
<comment type="subunit">
    <text evidence="10">Monomer.</text>
</comment>
<dbReference type="InterPro" id="IPR023395">
    <property type="entry name" value="MCP_dom_sf"/>
</dbReference>
<feature type="region of interest" description="Disordered" evidence="11">
    <location>
        <begin position="188"/>
        <end position="224"/>
    </location>
</feature>
<dbReference type="Pfam" id="PF00153">
    <property type="entry name" value="Mito_carr"/>
    <property type="match status" value="1"/>
</dbReference>
<dbReference type="InterPro" id="IPR002067">
    <property type="entry name" value="MCP"/>
</dbReference>
<evidence type="ECO:0000256" key="11">
    <source>
        <dbReference type="SAM" id="MobiDB-lite"/>
    </source>
</evidence>
<evidence type="ECO:0000256" key="8">
    <source>
        <dbReference type="ARBA" id="ARBA00023136"/>
    </source>
</evidence>
<protein>
    <recommendedName>
        <fullName evidence="10">ADP/ATP translocase</fullName>
    </recommendedName>
    <alternativeName>
        <fullName evidence="10">ADP,ATP carrier protein</fullName>
    </alternativeName>
</protein>
<comment type="function">
    <text evidence="10">Catalyzes the exchange of ADP and ATP across the membrane.</text>
</comment>
<feature type="transmembrane region" description="Helical" evidence="10">
    <location>
        <begin position="158"/>
        <end position="179"/>
    </location>
</feature>
<evidence type="ECO:0000313" key="12">
    <source>
        <dbReference type="EMBL" id="KAK2108338.1"/>
    </source>
</evidence>
<evidence type="ECO:0000256" key="3">
    <source>
        <dbReference type="ARBA" id="ARBA00022448"/>
    </source>
</evidence>
<dbReference type="SUPFAM" id="SSF103506">
    <property type="entry name" value="Mitochondrial carrier"/>
    <property type="match status" value="1"/>
</dbReference>
<reference evidence="12 13" key="1">
    <citation type="submission" date="2023-05" db="EMBL/GenBank/DDBJ databases">
        <title>B98-5 Cell Line De Novo Hybrid Assembly: An Optical Mapping Approach.</title>
        <authorList>
            <person name="Kananen K."/>
            <person name="Auerbach J.A."/>
            <person name="Kautto E."/>
            <person name="Blachly J.S."/>
        </authorList>
    </citation>
    <scope>NUCLEOTIDE SEQUENCE [LARGE SCALE GENOMIC DNA]</scope>
    <source>
        <strain evidence="12">B95-8</strain>
        <tissue evidence="12">Cell line</tissue>
    </source>
</reference>
<keyword evidence="5 10" id="KW-0812">Transmembrane</keyword>
<evidence type="ECO:0000256" key="5">
    <source>
        <dbReference type="ARBA" id="ARBA00022692"/>
    </source>
</evidence>
<comment type="subcellular location">
    <subcellularLocation>
        <location evidence="1 10">Membrane</location>
        <topology evidence="1 10">Multi-pass membrane protein</topology>
    </subcellularLocation>
</comment>
<evidence type="ECO:0000256" key="6">
    <source>
        <dbReference type="ARBA" id="ARBA00022737"/>
    </source>
</evidence>
<evidence type="ECO:0000313" key="13">
    <source>
        <dbReference type="Proteomes" id="UP001266305"/>
    </source>
</evidence>
<proteinExistence type="inferred from homology"/>
<evidence type="ECO:0000256" key="7">
    <source>
        <dbReference type="ARBA" id="ARBA00022989"/>
    </source>
</evidence>
<keyword evidence="7 10" id="KW-1133">Transmembrane helix</keyword>
<keyword evidence="8 10" id="KW-0472">Membrane</keyword>
<comment type="similarity">
    <text evidence="2 10">Belongs to the mitochondrial carrier (TC 2.A.29) family.</text>
</comment>
<evidence type="ECO:0000256" key="10">
    <source>
        <dbReference type="RuleBase" id="RU368008"/>
    </source>
</evidence>
<organism evidence="12 13">
    <name type="scientific">Saguinus oedipus</name>
    <name type="common">Cotton-top tamarin</name>
    <name type="synonym">Oedipomidas oedipus</name>
    <dbReference type="NCBI Taxonomy" id="9490"/>
    <lineage>
        <taxon>Eukaryota</taxon>
        <taxon>Metazoa</taxon>
        <taxon>Chordata</taxon>
        <taxon>Craniata</taxon>
        <taxon>Vertebrata</taxon>
        <taxon>Euteleostomi</taxon>
        <taxon>Mammalia</taxon>
        <taxon>Eutheria</taxon>
        <taxon>Euarchontoglires</taxon>
        <taxon>Primates</taxon>
        <taxon>Haplorrhini</taxon>
        <taxon>Platyrrhini</taxon>
        <taxon>Cebidae</taxon>
        <taxon>Callitrichinae</taxon>
        <taxon>Saguinus</taxon>
    </lineage>
</organism>
<gene>
    <name evidence="12" type="ORF">P7K49_013503</name>
</gene>